<dbReference type="EMBL" id="JAKRKC020000002">
    <property type="protein sequence ID" value="MCK2220356.1"/>
    <property type="molecule type" value="Genomic_DNA"/>
</dbReference>
<reference evidence="2 3" key="1">
    <citation type="submission" date="2022-04" db="EMBL/GenBank/DDBJ databases">
        <title>Genome draft of Actinomadura sp. ATCC 31491.</title>
        <authorList>
            <person name="Shi X."/>
            <person name="Du Y."/>
        </authorList>
    </citation>
    <scope>NUCLEOTIDE SEQUENCE [LARGE SCALE GENOMIC DNA]</scope>
    <source>
        <strain evidence="2 3">ATCC 31491</strain>
    </source>
</reference>
<feature type="signal peptide" evidence="1">
    <location>
        <begin position="1"/>
        <end position="31"/>
    </location>
</feature>
<keyword evidence="3" id="KW-1185">Reference proteome</keyword>
<dbReference type="RefSeq" id="WP_242379439.1">
    <property type="nucleotide sequence ID" value="NZ_JAKRKC020000002.1"/>
</dbReference>
<dbReference type="Proteomes" id="UP001317259">
    <property type="component" value="Unassembled WGS sequence"/>
</dbReference>
<feature type="chain" id="PRO_5046899873" description="Secreted protein" evidence="1">
    <location>
        <begin position="32"/>
        <end position="159"/>
    </location>
</feature>
<sequence length="159" mass="16479">MNRHLRTLLGVTATAAIAVLGVPALGGPANAATNAATTNAVTTNAVTTKAAAASAAQARHSERPFLFTYTFDNHLKVAGGYFTVGGRVYVTVRYSTGRVAFGTWTTARTHPVTPGGAVYVGTTVAAPCYGGPNGYAQAYDAATRTWSPRLAVTICQRID</sequence>
<accession>A0ABT0G6X5</accession>
<evidence type="ECO:0000313" key="3">
    <source>
        <dbReference type="Proteomes" id="UP001317259"/>
    </source>
</evidence>
<keyword evidence="1" id="KW-0732">Signal</keyword>
<protein>
    <recommendedName>
        <fullName evidence="4">Secreted protein</fullName>
    </recommendedName>
</protein>
<proteinExistence type="predicted"/>
<name>A0ABT0G6X5_9ACTN</name>
<evidence type="ECO:0000256" key="1">
    <source>
        <dbReference type="SAM" id="SignalP"/>
    </source>
</evidence>
<evidence type="ECO:0000313" key="2">
    <source>
        <dbReference type="EMBL" id="MCK2220356.1"/>
    </source>
</evidence>
<organism evidence="2 3">
    <name type="scientific">Actinomadura luzonensis</name>
    <dbReference type="NCBI Taxonomy" id="2805427"/>
    <lineage>
        <taxon>Bacteria</taxon>
        <taxon>Bacillati</taxon>
        <taxon>Actinomycetota</taxon>
        <taxon>Actinomycetes</taxon>
        <taxon>Streptosporangiales</taxon>
        <taxon>Thermomonosporaceae</taxon>
        <taxon>Actinomadura</taxon>
    </lineage>
</organism>
<comment type="caution">
    <text evidence="2">The sequence shown here is derived from an EMBL/GenBank/DDBJ whole genome shotgun (WGS) entry which is preliminary data.</text>
</comment>
<evidence type="ECO:0008006" key="4">
    <source>
        <dbReference type="Google" id="ProtNLM"/>
    </source>
</evidence>
<gene>
    <name evidence="2" type="ORF">MF672_042125</name>
</gene>